<dbReference type="KEGG" id="ccs:CCNA_01267"/>
<dbReference type="GeneID" id="7332996"/>
<dbReference type="RefSeq" id="WP_010919091.1">
    <property type="nucleotide sequence ID" value="NC_011916.1"/>
</dbReference>
<evidence type="ECO:0000313" key="2">
    <source>
        <dbReference type="EMBL" id="ACL94732.1"/>
    </source>
</evidence>
<dbReference type="Gene3D" id="3.10.450.50">
    <property type="match status" value="2"/>
</dbReference>
<proteinExistence type="predicted"/>
<protein>
    <submittedName>
        <fullName evidence="2">NTF2 superfamily protein</fullName>
    </submittedName>
</protein>
<name>A0A0H3C7J4_CAUVN</name>
<sequence>MLMTPDEDRITQLYEAFNRRAFDRCIAMLAPDVSWPDELEDRRLEGLDAVRAYLDHAIAPLRVCYQPIALFTPSPGQIEVLARQTVLSATDGSLWSSLRVRHRYTIKDGLFTHLESEQNYTAPTFEGVDRLLRRLYDAINAGDVDGAAACFGDHACFEDKLEDGPISGPAAIRAHFEHLFATLQVTATMCDYALEPDDRVRVRLQVEARGATGRLWHDGGVTAWYRLEGGLIVGQDVDDSGEEAP</sequence>
<dbReference type="AlphaFoldDB" id="A0A0H3C7J4"/>
<feature type="domain" description="SnoaL-like" evidence="1">
    <location>
        <begin position="132"/>
        <end position="233"/>
    </location>
</feature>
<evidence type="ECO:0000313" key="3">
    <source>
        <dbReference type="Proteomes" id="UP000001364"/>
    </source>
</evidence>
<dbReference type="EMBL" id="CP001340">
    <property type="protein sequence ID" value="ACL94732.1"/>
    <property type="molecule type" value="Genomic_DNA"/>
</dbReference>
<dbReference type="OrthoDB" id="1353852at2"/>
<dbReference type="InterPro" id="IPR032710">
    <property type="entry name" value="NTF2-like_dom_sf"/>
</dbReference>
<dbReference type="Pfam" id="PF12680">
    <property type="entry name" value="SnoaL_2"/>
    <property type="match status" value="2"/>
</dbReference>
<dbReference type="RefSeq" id="YP_002516640.1">
    <property type="nucleotide sequence ID" value="NC_011916.1"/>
</dbReference>
<dbReference type="SUPFAM" id="SSF54427">
    <property type="entry name" value="NTF2-like"/>
    <property type="match status" value="2"/>
</dbReference>
<evidence type="ECO:0000259" key="1">
    <source>
        <dbReference type="Pfam" id="PF12680"/>
    </source>
</evidence>
<dbReference type="InterPro" id="IPR037401">
    <property type="entry name" value="SnoaL-like"/>
</dbReference>
<accession>A0A0H3C7J4</accession>
<organism evidence="2 3">
    <name type="scientific">Caulobacter vibrioides (strain NA1000 / CB15N)</name>
    <name type="common">Caulobacter crescentus</name>
    <dbReference type="NCBI Taxonomy" id="565050"/>
    <lineage>
        <taxon>Bacteria</taxon>
        <taxon>Pseudomonadati</taxon>
        <taxon>Pseudomonadota</taxon>
        <taxon>Alphaproteobacteria</taxon>
        <taxon>Caulobacterales</taxon>
        <taxon>Caulobacteraceae</taxon>
        <taxon>Caulobacter</taxon>
    </lineage>
</organism>
<keyword evidence="3" id="KW-1185">Reference proteome</keyword>
<dbReference type="Proteomes" id="UP000001364">
    <property type="component" value="Chromosome"/>
</dbReference>
<dbReference type="PATRIC" id="fig|565050.3.peg.1250"/>
<feature type="domain" description="SnoaL-like" evidence="1">
    <location>
        <begin position="11"/>
        <end position="112"/>
    </location>
</feature>
<reference evidence="2 3" key="1">
    <citation type="journal article" date="2010" name="J. Bacteriol.">
        <title>The genetic basis of laboratory adaptation in Caulobacter crescentus.</title>
        <authorList>
            <person name="Marks M.E."/>
            <person name="Castro-Rojas C.M."/>
            <person name="Teiling C."/>
            <person name="Du L."/>
            <person name="Kapatral V."/>
            <person name="Walunas T.L."/>
            <person name="Crosson S."/>
        </authorList>
    </citation>
    <scope>NUCLEOTIDE SEQUENCE [LARGE SCALE GENOMIC DNA]</scope>
    <source>
        <strain evidence="3">NA1000 / CB15N</strain>
    </source>
</reference>
<dbReference type="HOGENOM" id="CLU_1132004_0_0_5"/>
<dbReference type="SMR" id="A0A0H3C7J4"/>
<gene>
    <name evidence="2" type="ordered locus">CCNA_01267</name>
</gene>